<feature type="region of interest" description="Disordered" evidence="8">
    <location>
        <begin position="290"/>
        <end position="316"/>
    </location>
</feature>
<comment type="similarity">
    <text evidence="7">Belongs to the TatC family.</text>
</comment>
<accession>A0A7W7QZE8</accession>
<evidence type="ECO:0000256" key="3">
    <source>
        <dbReference type="ARBA" id="ARBA00022927"/>
    </source>
</evidence>
<dbReference type="GO" id="GO:0009977">
    <property type="term" value="F:proton motive force dependent protein transmembrane transporter activity"/>
    <property type="evidence" value="ECO:0007669"/>
    <property type="project" value="TreeGrafter"/>
</dbReference>
<evidence type="ECO:0000313" key="10">
    <source>
        <dbReference type="Proteomes" id="UP000540506"/>
    </source>
</evidence>
<dbReference type="Proteomes" id="UP000540506">
    <property type="component" value="Unassembled WGS sequence"/>
</dbReference>
<name>A0A7W7QZE8_KITKI</name>
<dbReference type="NCBIfam" id="TIGR00945">
    <property type="entry name" value="tatC"/>
    <property type="match status" value="1"/>
</dbReference>
<evidence type="ECO:0000313" key="9">
    <source>
        <dbReference type="EMBL" id="MBB4922355.1"/>
    </source>
</evidence>
<evidence type="ECO:0000256" key="2">
    <source>
        <dbReference type="ARBA" id="ARBA00022692"/>
    </source>
</evidence>
<feature type="transmembrane region" description="Helical" evidence="7">
    <location>
        <begin position="173"/>
        <end position="194"/>
    </location>
</feature>
<feature type="transmembrane region" description="Helical" evidence="7">
    <location>
        <begin position="124"/>
        <end position="146"/>
    </location>
</feature>
<feature type="transmembrane region" description="Helical" evidence="7">
    <location>
        <begin position="93"/>
        <end position="112"/>
    </location>
</feature>
<dbReference type="PANTHER" id="PTHR30371:SF0">
    <property type="entry name" value="SEC-INDEPENDENT PROTEIN TRANSLOCASE PROTEIN TATC, CHLOROPLASTIC-RELATED"/>
    <property type="match status" value="1"/>
</dbReference>
<feature type="compositionally biased region" description="Low complexity" evidence="8">
    <location>
        <begin position="290"/>
        <end position="306"/>
    </location>
</feature>
<keyword evidence="3 7" id="KW-0653">Protein transport</keyword>
<evidence type="ECO:0000256" key="8">
    <source>
        <dbReference type="SAM" id="MobiDB-lite"/>
    </source>
</evidence>
<feature type="transmembrane region" description="Helical" evidence="7">
    <location>
        <begin position="230"/>
        <end position="252"/>
    </location>
</feature>
<keyword evidence="7" id="KW-1003">Cell membrane</keyword>
<keyword evidence="6 7" id="KW-0472">Membrane</keyword>
<organism evidence="9 10">
    <name type="scientific">Kitasatospora kifunensis</name>
    <name type="common">Streptomyces kifunensis</name>
    <dbReference type="NCBI Taxonomy" id="58351"/>
    <lineage>
        <taxon>Bacteria</taxon>
        <taxon>Bacillati</taxon>
        <taxon>Actinomycetota</taxon>
        <taxon>Actinomycetes</taxon>
        <taxon>Kitasatosporales</taxon>
        <taxon>Streptomycetaceae</taxon>
        <taxon>Kitasatospora</taxon>
    </lineage>
</organism>
<comment type="caution">
    <text evidence="9">The sequence shown here is derived from an EMBL/GenBank/DDBJ whole genome shotgun (WGS) entry which is preliminary data.</text>
</comment>
<evidence type="ECO:0000256" key="7">
    <source>
        <dbReference type="HAMAP-Rule" id="MF_00902"/>
    </source>
</evidence>
<dbReference type="Pfam" id="PF00902">
    <property type="entry name" value="TatC"/>
    <property type="match status" value="1"/>
</dbReference>
<keyword evidence="7" id="KW-0813">Transport</keyword>
<comment type="function">
    <text evidence="7">Part of the twin-arginine translocation (Tat) system that transports large folded proteins containing a characteristic twin-arginine motif in their signal peptide across membranes. Together with TatB, TatC is part of a receptor directly interacting with Tat signal peptides.</text>
</comment>
<gene>
    <name evidence="7" type="primary">tatC</name>
    <name evidence="9" type="ORF">FHR34_001348</name>
</gene>
<dbReference type="GO" id="GO:0043953">
    <property type="term" value="P:protein transport by the Tat complex"/>
    <property type="evidence" value="ECO:0007669"/>
    <property type="project" value="UniProtKB-UniRule"/>
</dbReference>
<dbReference type="PANTHER" id="PTHR30371">
    <property type="entry name" value="SEC-INDEPENDENT PROTEIN TRANSLOCASE PROTEIN TATC"/>
    <property type="match status" value="1"/>
</dbReference>
<dbReference type="HAMAP" id="MF_00902">
    <property type="entry name" value="TatC"/>
    <property type="match status" value="1"/>
</dbReference>
<dbReference type="EMBL" id="JACHJV010000001">
    <property type="protein sequence ID" value="MBB4922355.1"/>
    <property type="molecule type" value="Genomic_DNA"/>
</dbReference>
<dbReference type="AlphaFoldDB" id="A0A7W7QZE8"/>
<dbReference type="GO" id="GO:0033281">
    <property type="term" value="C:TAT protein transport complex"/>
    <property type="evidence" value="ECO:0007669"/>
    <property type="project" value="UniProtKB-UniRule"/>
</dbReference>
<feature type="transmembrane region" description="Helical" evidence="7">
    <location>
        <begin position="206"/>
        <end position="224"/>
    </location>
</feature>
<evidence type="ECO:0000256" key="5">
    <source>
        <dbReference type="ARBA" id="ARBA00023010"/>
    </source>
</evidence>
<dbReference type="GO" id="GO:0065002">
    <property type="term" value="P:intracellular protein transmembrane transport"/>
    <property type="evidence" value="ECO:0007669"/>
    <property type="project" value="TreeGrafter"/>
</dbReference>
<dbReference type="PRINTS" id="PR01840">
    <property type="entry name" value="TATCFAMILY"/>
</dbReference>
<evidence type="ECO:0000256" key="6">
    <source>
        <dbReference type="ARBA" id="ARBA00023136"/>
    </source>
</evidence>
<keyword evidence="4 7" id="KW-1133">Transmembrane helix</keyword>
<sequence>MSKSSKPPKTDDGRMSLGDHLRELRNRLVKSVLAIVVCTIVAAFFKNELMHFLMKPLPECGPDGKPLAGVKHCAKVAVIGVTQPFNLTLKVCLLAGLVATVPIWLYQAWAFISPGLHRHEKRYSLTFLALGTPLFLGGVACGYLLMPTTIEVLSSFTPIGAEQILPVEDYLNIATRMLLVFGLAFEFPLLLVMLNMGGVLSGKRMLGWWRPMVMAITVFAAVATPSADPVSMLALASPIWVLYFVAVGFSLLNDRRRLRRNPDADLSDEEASHVDLTVEGVEGAEAVAASAPAVASPAPAASVPAARGEQVDDDIT</sequence>
<reference evidence="9 10" key="1">
    <citation type="submission" date="2020-08" db="EMBL/GenBank/DDBJ databases">
        <title>Sequencing the genomes of 1000 actinobacteria strains.</title>
        <authorList>
            <person name="Klenk H.-P."/>
        </authorList>
    </citation>
    <scope>NUCLEOTIDE SEQUENCE [LARGE SCALE GENOMIC DNA]</scope>
    <source>
        <strain evidence="9 10">DSM 41654</strain>
    </source>
</reference>
<feature type="transmembrane region" description="Helical" evidence="7">
    <location>
        <begin position="28"/>
        <end position="45"/>
    </location>
</feature>
<proteinExistence type="inferred from homology"/>
<evidence type="ECO:0000256" key="4">
    <source>
        <dbReference type="ARBA" id="ARBA00022989"/>
    </source>
</evidence>
<comment type="subcellular location">
    <subcellularLocation>
        <location evidence="7">Cell membrane</location>
        <topology evidence="7">Multi-pass membrane protein</topology>
    </subcellularLocation>
    <subcellularLocation>
        <location evidence="1">Membrane</location>
        <topology evidence="1">Multi-pass membrane protein</topology>
    </subcellularLocation>
</comment>
<protein>
    <recommendedName>
        <fullName evidence="7">Sec-independent protein translocase protein TatC</fullName>
    </recommendedName>
</protein>
<keyword evidence="2 7" id="KW-0812">Transmembrane</keyword>
<comment type="subunit">
    <text evidence="7">The Tat system comprises two distinct complexes: a TatABC complex, containing multiple copies of TatA, TatB and TatC subunits, and a separate TatA complex, containing only TatA subunits. Substrates initially bind to the TatABC complex, which probably triggers association of the separate TatA complex to form the active translocon.</text>
</comment>
<dbReference type="InterPro" id="IPR002033">
    <property type="entry name" value="TatC"/>
</dbReference>
<keyword evidence="5 7" id="KW-0811">Translocation</keyword>
<evidence type="ECO:0000256" key="1">
    <source>
        <dbReference type="ARBA" id="ARBA00004141"/>
    </source>
</evidence>
<keyword evidence="10" id="KW-1185">Reference proteome</keyword>